<keyword evidence="6 7" id="KW-0472">Membrane</keyword>
<feature type="transmembrane region" description="Helical" evidence="7">
    <location>
        <begin position="153"/>
        <end position="173"/>
    </location>
</feature>
<evidence type="ECO:0000256" key="6">
    <source>
        <dbReference type="ARBA" id="ARBA00023136"/>
    </source>
</evidence>
<keyword evidence="5 7" id="KW-1133">Transmembrane helix</keyword>
<protein>
    <submittedName>
        <fullName evidence="9">Predicted arabinose efflux permease, MFS family</fullName>
    </submittedName>
</protein>
<feature type="transmembrane region" description="Helical" evidence="7">
    <location>
        <begin position="257"/>
        <end position="280"/>
    </location>
</feature>
<dbReference type="SUPFAM" id="SSF103473">
    <property type="entry name" value="MFS general substrate transporter"/>
    <property type="match status" value="1"/>
</dbReference>
<dbReference type="InterPro" id="IPR050171">
    <property type="entry name" value="MFS_Transporters"/>
</dbReference>
<accession>A0A1H0LYC9</accession>
<evidence type="ECO:0000256" key="4">
    <source>
        <dbReference type="ARBA" id="ARBA00022692"/>
    </source>
</evidence>
<feature type="domain" description="Major facilitator superfamily (MFS) profile" evidence="8">
    <location>
        <begin position="25"/>
        <end position="406"/>
    </location>
</feature>
<reference evidence="10" key="1">
    <citation type="submission" date="2016-10" db="EMBL/GenBank/DDBJ databases">
        <authorList>
            <person name="Varghese N."/>
            <person name="Submissions S."/>
        </authorList>
    </citation>
    <scope>NUCLEOTIDE SEQUENCE [LARGE SCALE GENOMIC DNA]</scope>
    <source>
        <strain evidence="10">DSM 17101</strain>
    </source>
</reference>
<evidence type="ECO:0000256" key="2">
    <source>
        <dbReference type="ARBA" id="ARBA00022448"/>
    </source>
</evidence>
<dbReference type="PANTHER" id="PTHR23517">
    <property type="entry name" value="RESISTANCE PROTEIN MDTM, PUTATIVE-RELATED-RELATED"/>
    <property type="match status" value="1"/>
</dbReference>
<dbReference type="Gene3D" id="1.20.1250.20">
    <property type="entry name" value="MFS general substrate transporter like domains"/>
    <property type="match status" value="2"/>
</dbReference>
<feature type="transmembrane region" description="Helical" evidence="7">
    <location>
        <begin position="292"/>
        <end position="309"/>
    </location>
</feature>
<evidence type="ECO:0000313" key="10">
    <source>
        <dbReference type="Proteomes" id="UP000199317"/>
    </source>
</evidence>
<evidence type="ECO:0000256" key="1">
    <source>
        <dbReference type="ARBA" id="ARBA00004651"/>
    </source>
</evidence>
<keyword evidence="3" id="KW-1003">Cell membrane</keyword>
<feature type="transmembrane region" description="Helical" evidence="7">
    <location>
        <begin position="380"/>
        <end position="402"/>
    </location>
</feature>
<dbReference type="GO" id="GO:0005886">
    <property type="term" value="C:plasma membrane"/>
    <property type="evidence" value="ECO:0007669"/>
    <property type="project" value="UniProtKB-SubCell"/>
</dbReference>
<dbReference type="OrthoDB" id="3285241at2"/>
<evidence type="ECO:0000256" key="7">
    <source>
        <dbReference type="SAM" id="Phobius"/>
    </source>
</evidence>
<gene>
    <name evidence="9" type="ORF">SAMN04489708_10340</name>
</gene>
<evidence type="ECO:0000313" key="9">
    <source>
        <dbReference type="EMBL" id="SDO73242.1"/>
    </source>
</evidence>
<sequence length="414" mass="41952">MNDTTPPALSPAASTGTDAFSWRRIALPAFGPSLLFGVGEGAILPIVPLLARELGASVSMAAFVVTLIGLGSLLNNIPASYITIRWGERWAIVAAGLWSAIGMALAVLLPGVVPLAIGCCMVGMSQAIYNLARQSYLTEAVPAAYRARALSTLGGVMRIGMFIGPFLSAAAVHAFGLKAAFAVGIAGVLAAAAVGARLTDLVAPPHPAGAPAPAPVGLGSILADHRRVFLTLGLGVALVSAVRASRQAVIPLWADHLLLAPAVTSVIYGIAGGIEMLLFYPAGRVMDLKGRRWVAVPSMAIIGLALLAMPFTGGFATLLIAATAIGFGNGIGSGLIMTLGADFAPRHGRQYFLAVWRFLSDLGGSCGPALLSALVATASLAGGIAVTGLLSLAAAAMLGVWIPARKAKAGPTTP</sequence>
<comment type="subcellular location">
    <subcellularLocation>
        <location evidence="1">Cell membrane</location>
        <topology evidence="1">Multi-pass membrane protein</topology>
    </subcellularLocation>
</comment>
<evidence type="ECO:0000259" key="8">
    <source>
        <dbReference type="PROSITE" id="PS50850"/>
    </source>
</evidence>
<dbReference type="InterPro" id="IPR011701">
    <property type="entry name" value="MFS"/>
</dbReference>
<feature type="transmembrane region" description="Helical" evidence="7">
    <location>
        <begin position="351"/>
        <end position="374"/>
    </location>
</feature>
<dbReference type="EMBL" id="FNJL01000003">
    <property type="protein sequence ID" value="SDO73242.1"/>
    <property type="molecule type" value="Genomic_DNA"/>
</dbReference>
<dbReference type="Pfam" id="PF07690">
    <property type="entry name" value="MFS_1"/>
    <property type="match status" value="2"/>
</dbReference>
<name>A0A1H0LYC9_9BURK</name>
<dbReference type="PROSITE" id="PS50850">
    <property type="entry name" value="MFS"/>
    <property type="match status" value="1"/>
</dbReference>
<feature type="transmembrane region" description="Helical" evidence="7">
    <location>
        <begin position="315"/>
        <end position="339"/>
    </location>
</feature>
<feature type="transmembrane region" description="Helical" evidence="7">
    <location>
        <begin position="90"/>
        <end position="109"/>
    </location>
</feature>
<evidence type="ECO:0000256" key="5">
    <source>
        <dbReference type="ARBA" id="ARBA00022989"/>
    </source>
</evidence>
<evidence type="ECO:0000256" key="3">
    <source>
        <dbReference type="ARBA" id="ARBA00022475"/>
    </source>
</evidence>
<dbReference type="RefSeq" id="WP_092832232.1">
    <property type="nucleotide sequence ID" value="NZ_CP028290.1"/>
</dbReference>
<dbReference type="InterPro" id="IPR036259">
    <property type="entry name" value="MFS_trans_sf"/>
</dbReference>
<dbReference type="GO" id="GO:0022857">
    <property type="term" value="F:transmembrane transporter activity"/>
    <property type="evidence" value="ECO:0007669"/>
    <property type="project" value="InterPro"/>
</dbReference>
<keyword evidence="10" id="KW-1185">Reference proteome</keyword>
<dbReference type="InterPro" id="IPR020846">
    <property type="entry name" value="MFS_dom"/>
</dbReference>
<proteinExistence type="predicted"/>
<keyword evidence="4 7" id="KW-0812">Transmembrane</keyword>
<dbReference type="PANTHER" id="PTHR23517:SF3">
    <property type="entry name" value="INTEGRAL MEMBRANE TRANSPORT PROTEIN"/>
    <property type="match status" value="1"/>
</dbReference>
<feature type="transmembrane region" description="Helical" evidence="7">
    <location>
        <begin position="57"/>
        <end position="78"/>
    </location>
</feature>
<dbReference type="Proteomes" id="UP000199317">
    <property type="component" value="Unassembled WGS sequence"/>
</dbReference>
<dbReference type="AlphaFoldDB" id="A0A1H0LYC9"/>
<keyword evidence="2" id="KW-0813">Transport</keyword>
<feature type="transmembrane region" description="Helical" evidence="7">
    <location>
        <begin position="29"/>
        <end position="51"/>
    </location>
</feature>
<organism evidence="9 10">
    <name type="scientific">Paracidovorax cattleyae</name>
    <dbReference type="NCBI Taxonomy" id="80868"/>
    <lineage>
        <taxon>Bacteria</taxon>
        <taxon>Pseudomonadati</taxon>
        <taxon>Pseudomonadota</taxon>
        <taxon>Betaproteobacteria</taxon>
        <taxon>Burkholderiales</taxon>
        <taxon>Comamonadaceae</taxon>
        <taxon>Paracidovorax</taxon>
    </lineage>
</organism>
<feature type="transmembrane region" description="Helical" evidence="7">
    <location>
        <begin position="179"/>
        <end position="198"/>
    </location>
</feature>